<reference evidence="6" key="1">
    <citation type="journal article" date="2019" name="Int. J. Syst. Evol. Microbiol.">
        <title>The Global Catalogue of Microorganisms (GCM) 10K type strain sequencing project: providing services to taxonomists for standard genome sequencing and annotation.</title>
        <authorList>
            <consortium name="The Broad Institute Genomics Platform"/>
            <consortium name="The Broad Institute Genome Sequencing Center for Infectious Disease"/>
            <person name="Wu L."/>
            <person name="Ma J."/>
        </authorList>
    </citation>
    <scope>NUCLEOTIDE SEQUENCE [LARGE SCALE GENOMIC DNA]</scope>
    <source>
        <strain evidence="6">JCM 17979</strain>
    </source>
</reference>
<gene>
    <name evidence="5" type="ORF">GCM10023200_53260</name>
</gene>
<protein>
    <recommendedName>
        <fullName evidence="7">Anti-sigma factor</fullName>
    </recommendedName>
</protein>
<evidence type="ECO:0000256" key="3">
    <source>
        <dbReference type="SAM" id="MobiDB-lite"/>
    </source>
</evidence>
<evidence type="ECO:0000313" key="5">
    <source>
        <dbReference type="EMBL" id="GAA4808852.1"/>
    </source>
</evidence>
<sequence length="223" mass="22232">MWHPTADQLTAAALPGEPDDPAVTAHLRDCATCAAEVDALRRTVGHARHGMTLDVHPPPPAPVWDGILARLDDDDAPPAAAPPRRSRAVVGAGIAAALVAVAAVVAVVLGVATPGPGAPPATARVVLVAAQPGVTGSVEGRPGGMHVEVTVPAGIPAGHDLEVWDTATGAPRSLGVLVADGARTHWQGDLALPAAGGMPPLDVSLEPVGEGPQHSGISLAHTP</sequence>
<evidence type="ECO:0000256" key="2">
    <source>
        <dbReference type="ARBA" id="ARBA00023163"/>
    </source>
</evidence>
<evidence type="ECO:0008006" key="7">
    <source>
        <dbReference type="Google" id="ProtNLM"/>
    </source>
</evidence>
<keyword evidence="6" id="KW-1185">Reference proteome</keyword>
<keyword evidence="4" id="KW-0812">Transmembrane</keyword>
<name>A0ABP9CH86_9PSEU</name>
<dbReference type="Proteomes" id="UP001500928">
    <property type="component" value="Unassembled WGS sequence"/>
</dbReference>
<keyword evidence="4" id="KW-1133">Transmembrane helix</keyword>
<dbReference type="InterPro" id="IPR041916">
    <property type="entry name" value="Anti_sigma_zinc_sf"/>
</dbReference>
<dbReference type="EMBL" id="BAABHO010000063">
    <property type="protein sequence ID" value="GAA4808852.1"/>
    <property type="molecule type" value="Genomic_DNA"/>
</dbReference>
<feature type="transmembrane region" description="Helical" evidence="4">
    <location>
        <begin position="88"/>
        <end position="112"/>
    </location>
</feature>
<evidence type="ECO:0000256" key="1">
    <source>
        <dbReference type="ARBA" id="ARBA00023015"/>
    </source>
</evidence>
<keyword evidence="2" id="KW-0804">Transcription</keyword>
<feature type="region of interest" description="Disordered" evidence="3">
    <location>
        <begin position="201"/>
        <end position="223"/>
    </location>
</feature>
<comment type="caution">
    <text evidence="5">The sequence shown here is derived from an EMBL/GenBank/DDBJ whole genome shotgun (WGS) entry which is preliminary data.</text>
</comment>
<evidence type="ECO:0000256" key="4">
    <source>
        <dbReference type="SAM" id="Phobius"/>
    </source>
</evidence>
<evidence type="ECO:0000313" key="6">
    <source>
        <dbReference type="Proteomes" id="UP001500928"/>
    </source>
</evidence>
<dbReference type="Gene3D" id="1.10.10.1320">
    <property type="entry name" value="Anti-sigma factor, zinc-finger domain"/>
    <property type="match status" value="1"/>
</dbReference>
<dbReference type="RefSeq" id="WP_345423200.1">
    <property type="nucleotide sequence ID" value="NZ_BAABHO010000063.1"/>
</dbReference>
<keyword evidence="1" id="KW-0805">Transcription regulation</keyword>
<accession>A0ABP9CH86</accession>
<proteinExistence type="predicted"/>
<organism evidence="5 6">
    <name type="scientific">Actinomycetospora chlora</name>
    <dbReference type="NCBI Taxonomy" id="663608"/>
    <lineage>
        <taxon>Bacteria</taxon>
        <taxon>Bacillati</taxon>
        <taxon>Actinomycetota</taxon>
        <taxon>Actinomycetes</taxon>
        <taxon>Pseudonocardiales</taxon>
        <taxon>Pseudonocardiaceae</taxon>
        <taxon>Actinomycetospora</taxon>
    </lineage>
</organism>
<keyword evidence="4" id="KW-0472">Membrane</keyword>